<protein>
    <recommendedName>
        <fullName evidence="12">TonB C-terminal domain-containing protein</fullName>
    </recommendedName>
</protein>
<dbReference type="SUPFAM" id="SSF74653">
    <property type="entry name" value="TolA/TonB C-terminal domain"/>
    <property type="match status" value="1"/>
</dbReference>
<comment type="subcellular location">
    <subcellularLocation>
        <location evidence="1">Cell inner membrane</location>
        <topology evidence="1">Single-pass membrane protein</topology>
        <orientation evidence="1">Periplasmic side</orientation>
    </subcellularLocation>
</comment>
<keyword evidence="4" id="KW-1003">Cell membrane</keyword>
<reference evidence="13" key="1">
    <citation type="submission" date="2018-05" db="EMBL/GenBank/DDBJ databases">
        <authorList>
            <person name="Lanie J.A."/>
            <person name="Ng W.-L."/>
            <person name="Kazmierczak K.M."/>
            <person name="Andrzejewski T.M."/>
            <person name="Davidsen T.M."/>
            <person name="Wayne K.J."/>
            <person name="Tettelin H."/>
            <person name="Glass J.I."/>
            <person name="Rusch D."/>
            <person name="Podicherti R."/>
            <person name="Tsui H.-C.T."/>
            <person name="Winkler M.E."/>
        </authorList>
    </citation>
    <scope>NUCLEOTIDE SEQUENCE</scope>
</reference>
<evidence type="ECO:0000256" key="2">
    <source>
        <dbReference type="ARBA" id="ARBA00006555"/>
    </source>
</evidence>
<keyword evidence="9 11" id="KW-0472">Membrane</keyword>
<feature type="domain" description="TonB C-terminal" evidence="12">
    <location>
        <begin position="117"/>
        <end position="207"/>
    </location>
</feature>
<evidence type="ECO:0000256" key="11">
    <source>
        <dbReference type="SAM" id="Phobius"/>
    </source>
</evidence>
<keyword evidence="5" id="KW-0997">Cell inner membrane</keyword>
<dbReference type="Pfam" id="PF03544">
    <property type="entry name" value="TonB_C"/>
    <property type="match status" value="1"/>
</dbReference>
<evidence type="ECO:0000259" key="12">
    <source>
        <dbReference type="PROSITE" id="PS52015"/>
    </source>
</evidence>
<dbReference type="PANTHER" id="PTHR33446">
    <property type="entry name" value="PROTEIN TONB-RELATED"/>
    <property type="match status" value="1"/>
</dbReference>
<dbReference type="GO" id="GO:0031992">
    <property type="term" value="F:energy transducer activity"/>
    <property type="evidence" value="ECO:0007669"/>
    <property type="project" value="InterPro"/>
</dbReference>
<dbReference type="PANTHER" id="PTHR33446:SF2">
    <property type="entry name" value="PROTEIN TONB"/>
    <property type="match status" value="1"/>
</dbReference>
<evidence type="ECO:0000256" key="5">
    <source>
        <dbReference type="ARBA" id="ARBA00022519"/>
    </source>
</evidence>
<proteinExistence type="inferred from homology"/>
<evidence type="ECO:0000256" key="4">
    <source>
        <dbReference type="ARBA" id="ARBA00022475"/>
    </source>
</evidence>
<dbReference type="GO" id="GO:0015031">
    <property type="term" value="P:protein transport"/>
    <property type="evidence" value="ECO:0007669"/>
    <property type="project" value="UniProtKB-KW"/>
</dbReference>
<keyword evidence="7" id="KW-0653">Protein transport</keyword>
<accession>A0A381P6F9</accession>
<feature type="region of interest" description="Disordered" evidence="10">
    <location>
        <begin position="61"/>
        <end position="81"/>
    </location>
</feature>
<dbReference type="PRINTS" id="PR01374">
    <property type="entry name" value="TONBPROTEIN"/>
</dbReference>
<evidence type="ECO:0000256" key="10">
    <source>
        <dbReference type="SAM" id="MobiDB-lite"/>
    </source>
</evidence>
<dbReference type="InterPro" id="IPR003538">
    <property type="entry name" value="TonB"/>
</dbReference>
<name>A0A381P6F9_9ZZZZ</name>
<evidence type="ECO:0000256" key="6">
    <source>
        <dbReference type="ARBA" id="ARBA00022692"/>
    </source>
</evidence>
<evidence type="ECO:0000256" key="8">
    <source>
        <dbReference type="ARBA" id="ARBA00022989"/>
    </source>
</evidence>
<dbReference type="Gene3D" id="3.30.1150.10">
    <property type="match status" value="1"/>
</dbReference>
<dbReference type="GO" id="GO:0030288">
    <property type="term" value="C:outer membrane-bounded periplasmic space"/>
    <property type="evidence" value="ECO:0007669"/>
    <property type="project" value="InterPro"/>
</dbReference>
<evidence type="ECO:0000313" key="13">
    <source>
        <dbReference type="EMBL" id="SUZ62164.1"/>
    </source>
</evidence>
<dbReference type="GO" id="GO:0015891">
    <property type="term" value="P:siderophore transport"/>
    <property type="evidence" value="ECO:0007669"/>
    <property type="project" value="InterPro"/>
</dbReference>
<evidence type="ECO:0000256" key="3">
    <source>
        <dbReference type="ARBA" id="ARBA00022448"/>
    </source>
</evidence>
<evidence type="ECO:0000256" key="1">
    <source>
        <dbReference type="ARBA" id="ARBA00004383"/>
    </source>
</evidence>
<dbReference type="EMBL" id="UINC01000852">
    <property type="protein sequence ID" value="SUZ62164.1"/>
    <property type="molecule type" value="Genomic_DNA"/>
</dbReference>
<dbReference type="AlphaFoldDB" id="A0A381P6F9"/>
<keyword evidence="3" id="KW-0813">Transport</keyword>
<dbReference type="InterPro" id="IPR051045">
    <property type="entry name" value="TonB-dependent_transducer"/>
</dbReference>
<organism evidence="13">
    <name type="scientific">marine metagenome</name>
    <dbReference type="NCBI Taxonomy" id="408172"/>
    <lineage>
        <taxon>unclassified sequences</taxon>
        <taxon>metagenomes</taxon>
        <taxon>ecological metagenomes</taxon>
    </lineage>
</organism>
<dbReference type="InterPro" id="IPR037682">
    <property type="entry name" value="TonB_C"/>
</dbReference>
<dbReference type="NCBIfam" id="TIGR01352">
    <property type="entry name" value="tonB_Cterm"/>
    <property type="match status" value="1"/>
</dbReference>
<feature type="transmembrane region" description="Helical" evidence="11">
    <location>
        <begin position="16"/>
        <end position="36"/>
    </location>
</feature>
<evidence type="ECO:0000256" key="7">
    <source>
        <dbReference type="ARBA" id="ARBA00022927"/>
    </source>
</evidence>
<dbReference type="PROSITE" id="PS52015">
    <property type="entry name" value="TONB_CTD"/>
    <property type="match status" value="1"/>
</dbReference>
<keyword evidence="6 11" id="KW-0812">Transmembrane</keyword>
<dbReference type="InterPro" id="IPR006260">
    <property type="entry name" value="TonB/TolA_C"/>
</dbReference>
<dbReference type="GO" id="GO:0055085">
    <property type="term" value="P:transmembrane transport"/>
    <property type="evidence" value="ECO:0007669"/>
    <property type="project" value="InterPro"/>
</dbReference>
<sequence length="207" mass="23213">MLSGQATLPIKYKYPITIRLATLGSVSLLIFTFLIYPRYLGILELEDVELQEILIENIPQTQQIERPPPPARPSVPVESEDEDIADDLTIEETDLDNFEAWDAPPPPPEGPRVKFIPYDDPPQPLSRIAPVYPEIAQEAGIEGTVVVQVFIDLKGRVQDTVILKGIPNTGLDEAAISAIRKTRFRPAKQRERPVGVWISIPVNFRLK</sequence>
<keyword evidence="8 11" id="KW-1133">Transmembrane helix</keyword>
<dbReference type="GO" id="GO:0098797">
    <property type="term" value="C:plasma membrane protein complex"/>
    <property type="evidence" value="ECO:0007669"/>
    <property type="project" value="TreeGrafter"/>
</dbReference>
<gene>
    <name evidence="13" type="ORF">METZ01_LOCUS15018</name>
</gene>
<comment type="similarity">
    <text evidence="2">Belongs to the TonB family.</text>
</comment>
<evidence type="ECO:0000256" key="9">
    <source>
        <dbReference type="ARBA" id="ARBA00023136"/>
    </source>
</evidence>